<proteinExistence type="predicted"/>
<evidence type="ECO:0000313" key="2">
    <source>
        <dbReference type="Proteomes" id="UP000270094"/>
    </source>
</evidence>
<keyword evidence="2" id="KW-1185">Reference proteome</keyword>
<evidence type="ECO:0000313" key="1">
    <source>
        <dbReference type="EMBL" id="VDM77934.1"/>
    </source>
</evidence>
<organism evidence="1 2">
    <name type="scientific">Strongylus vulgaris</name>
    <name type="common">Blood worm</name>
    <dbReference type="NCBI Taxonomy" id="40348"/>
    <lineage>
        <taxon>Eukaryota</taxon>
        <taxon>Metazoa</taxon>
        <taxon>Ecdysozoa</taxon>
        <taxon>Nematoda</taxon>
        <taxon>Chromadorea</taxon>
        <taxon>Rhabditida</taxon>
        <taxon>Rhabditina</taxon>
        <taxon>Rhabditomorpha</taxon>
        <taxon>Strongyloidea</taxon>
        <taxon>Strongylidae</taxon>
        <taxon>Strongylus</taxon>
    </lineage>
</organism>
<sequence>MLATCAILQKCVSRQLMEIFAVLLTTYKMSLLPLVRIRPLLLHQQPVQLSVLPPLLLPQQQPLLLRPLLHVETLFIQEQAYRIVLNVRICVKMLSTAN</sequence>
<reference evidence="1 2" key="1">
    <citation type="submission" date="2018-11" db="EMBL/GenBank/DDBJ databases">
        <authorList>
            <consortium name="Pathogen Informatics"/>
        </authorList>
    </citation>
    <scope>NUCLEOTIDE SEQUENCE [LARGE SCALE GENOMIC DNA]</scope>
</reference>
<gene>
    <name evidence="1" type="ORF">SVUK_LOCUS12932</name>
</gene>
<protein>
    <submittedName>
        <fullName evidence="1">Uncharacterized protein</fullName>
    </submittedName>
</protein>
<dbReference type="AlphaFoldDB" id="A0A3P7JI24"/>
<dbReference type="Proteomes" id="UP000270094">
    <property type="component" value="Unassembled WGS sequence"/>
</dbReference>
<dbReference type="EMBL" id="UYYB01100527">
    <property type="protein sequence ID" value="VDM77934.1"/>
    <property type="molecule type" value="Genomic_DNA"/>
</dbReference>
<name>A0A3P7JI24_STRVU</name>
<accession>A0A3P7JI24</accession>